<evidence type="ECO:0000313" key="4">
    <source>
        <dbReference type="EMBL" id="CAK9235687.1"/>
    </source>
</evidence>
<gene>
    <name evidence="4" type="ORF">CSSPTR1EN2_LOCUS22841</name>
</gene>
<dbReference type="InterPro" id="IPR036663">
    <property type="entry name" value="Fumarylacetoacetase_C_sf"/>
</dbReference>
<dbReference type="Proteomes" id="UP001497512">
    <property type="component" value="Chromosome 8"/>
</dbReference>
<organism evidence="4 5">
    <name type="scientific">Sphagnum troendelagicum</name>
    <dbReference type="NCBI Taxonomy" id="128251"/>
    <lineage>
        <taxon>Eukaryota</taxon>
        <taxon>Viridiplantae</taxon>
        <taxon>Streptophyta</taxon>
        <taxon>Embryophyta</taxon>
        <taxon>Bryophyta</taxon>
        <taxon>Sphagnophytina</taxon>
        <taxon>Sphagnopsida</taxon>
        <taxon>Sphagnales</taxon>
        <taxon>Sphagnaceae</taxon>
        <taxon>Sphagnum</taxon>
    </lineage>
</organism>
<dbReference type="Gene3D" id="3.90.850.10">
    <property type="entry name" value="Fumarylacetoacetase-like, C-terminal domain"/>
    <property type="match status" value="1"/>
</dbReference>
<keyword evidence="2" id="KW-0479">Metal-binding</keyword>
<protein>
    <recommendedName>
        <fullName evidence="3">Fumarylacetoacetase-like C-terminal domain-containing protein</fullName>
    </recommendedName>
</protein>
<name>A0ABP0V1Z0_9BRYO</name>
<evidence type="ECO:0000256" key="2">
    <source>
        <dbReference type="ARBA" id="ARBA00022723"/>
    </source>
</evidence>
<dbReference type="SUPFAM" id="SSF56529">
    <property type="entry name" value="FAH"/>
    <property type="match status" value="1"/>
</dbReference>
<evidence type="ECO:0000313" key="5">
    <source>
        <dbReference type="Proteomes" id="UP001497512"/>
    </source>
</evidence>
<dbReference type="PANTHER" id="PTHR11820:SF7">
    <property type="entry name" value="ACYLPYRUVASE FAHD1, MITOCHONDRIAL"/>
    <property type="match status" value="1"/>
</dbReference>
<dbReference type="Pfam" id="PF01557">
    <property type="entry name" value="FAA_hydrolase"/>
    <property type="match status" value="1"/>
</dbReference>
<evidence type="ECO:0000256" key="1">
    <source>
        <dbReference type="ARBA" id="ARBA00010211"/>
    </source>
</evidence>
<feature type="domain" description="Fumarylacetoacetase-like C-terminal" evidence="3">
    <location>
        <begin position="7"/>
        <end position="71"/>
    </location>
</feature>
<reference evidence="4" key="1">
    <citation type="submission" date="2024-02" db="EMBL/GenBank/DDBJ databases">
        <authorList>
            <consortium name="ELIXIR-Norway"/>
            <consortium name="Elixir Norway"/>
        </authorList>
    </citation>
    <scope>NUCLEOTIDE SEQUENCE</scope>
</reference>
<sequence length="208" mass="23050">MPRPTGTIMCIGKNYADHIKEVDTWKSAPGISTPEAPEDMIIFTKAPQSVIGPGAAINYPHGWSELVDYEAVPASEINGQDLAIQCWINDELRQAHLLVSVLTWEDLTVEEYQYMIDVNDVLPWKTREEYDEQSFGCGLKEGGLLETCGVNRHNIGMSKVLGVTENLSKSSGVYYSSTISGIAPTYLSTLRIKTSPSIYTYSHPQMIT</sequence>
<dbReference type="InterPro" id="IPR011234">
    <property type="entry name" value="Fumarylacetoacetase-like_C"/>
</dbReference>
<keyword evidence="5" id="KW-1185">Reference proteome</keyword>
<comment type="similarity">
    <text evidence="1">Belongs to the FAH family.</text>
</comment>
<evidence type="ECO:0000259" key="3">
    <source>
        <dbReference type="Pfam" id="PF01557"/>
    </source>
</evidence>
<dbReference type="EMBL" id="OZ019900">
    <property type="protein sequence ID" value="CAK9235687.1"/>
    <property type="molecule type" value="Genomic_DNA"/>
</dbReference>
<accession>A0ABP0V1Z0</accession>
<proteinExistence type="inferred from homology"/>
<dbReference type="PANTHER" id="PTHR11820">
    <property type="entry name" value="ACYLPYRUVASE"/>
    <property type="match status" value="1"/>
</dbReference>